<sequence length="202" mass="22284">MNTRNTILLVCDVQERFRSAIHGFDAMTAMICKMVKAAHILEISTMITEQNPRALGATVSEITSVLGSGSPHLTLGIHPKTKFSMVTDDTGDLLQKEQYETYIITGIESHVCVLQTALDLLRTQPQPNVFVLADAVSSCNKQEVPIALRRLERAGGIVTTTESLIFQLLGDAKDPNFKAIANLIKEEKNNTLRALEMVMDRT</sequence>
<evidence type="ECO:0000313" key="3">
    <source>
        <dbReference type="EMBL" id="KAK8849476.1"/>
    </source>
</evidence>
<dbReference type="SUPFAM" id="SSF52499">
    <property type="entry name" value="Isochorismatase-like hydrolases"/>
    <property type="match status" value="1"/>
</dbReference>
<dbReference type="AlphaFoldDB" id="A0AAW0YWB2"/>
<keyword evidence="4" id="KW-1185">Reference proteome</keyword>
<protein>
    <recommendedName>
        <fullName evidence="2">Isochorismatase-like domain-containing protein</fullName>
    </recommendedName>
</protein>
<feature type="domain" description="Isochorismatase-like" evidence="2">
    <location>
        <begin position="6"/>
        <end position="163"/>
    </location>
</feature>
<name>A0AAW0YWB2_9TREE</name>
<dbReference type="InterPro" id="IPR036380">
    <property type="entry name" value="Isochorismatase-like_sf"/>
</dbReference>
<evidence type="ECO:0000313" key="4">
    <source>
        <dbReference type="Proteomes" id="UP001388673"/>
    </source>
</evidence>
<reference evidence="3 4" key="1">
    <citation type="journal article" date="2024" name="bioRxiv">
        <title>Comparative genomics of Cryptococcus and Kwoniella reveals pathogenesis evolution and contrasting karyotype dynamics via intercentromeric recombination or chromosome fusion.</title>
        <authorList>
            <person name="Coelho M.A."/>
            <person name="David-Palma M."/>
            <person name="Shea T."/>
            <person name="Bowers K."/>
            <person name="McGinley-Smith S."/>
            <person name="Mohammad A.W."/>
            <person name="Gnirke A."/>
            <person name="Yurkov A.M."/>
            <person name="Nowrousian M."/>
            <person name="Sun S."/>
            <person name="Cuomo C.A."/>
            <person name="Heitman J."/>
        </authorList>
    </citation>
    <scope>NUCLEOTIDE SEQUENCE [LARGE SCALE GENOMIC DNA]</scope>
    <source>
        <strain evidence="3 4">CBS 13917</strain>
    </source>
</reference>
<gene>
    <name evidence="3" type="ORF">IAR55_004809</name>
</gene>
<evidence type="ECO:0000259" key="2">
    <source>
        <dbReference type="Pfam" id="PF00857"/>
    </source>
</evidence>
<comment type="caution">
    <text evidence="3">The sequence shown here is derived from an EMBL/GenBank/DDBJ whole genome shotgun (WGS) entry which is preliminary data.</text>
</comment>
<proteinExistence type="inferred from homology"/>
<evidence type="ECO:0000256" key="1">
    <source>
        <dbReference type="ARBA" id="ARBA00006336"/>
    </source>
</evidence>
<dbReference type="EMBL" id="JBCAWK010000009">
    <property type="protein sequence ID" value="KAK8849476.1"/>
    <property type="molecule type" value="Genomic_DNA"/>
</dbReference>
<dbReference type="Gene3D" id="3.40.50.850">
    <property type="entry name" value="Isochorismatase-like"/>
    <property type="match status" value="1"/>
</dbReference>
<dbReference type="KEGG" id="kne:92182067"/>
<dbReference type="InterPro" id="IPR050993">
    <property type="entry name" value="Isochorismatase_domain"/>
</dbReference>
<dbReference type="Proteomes" id="UP001388673">
    <property type="component" value="Unassembled WGS sequence"/>
</dbReference>
<dbReference type="InterPro" id="IPR000868">
    <property type="entry name" value="Isochorismatase-like_dom"/>
</dbReference>
<comment type="similarity">
    <text evidence="1">Belongs to the isochorismatase family.</text>
</comment>
<dbReference type="Pfam" id="PF00857">
    <property type="entry name" value="Isochorismatase"/>
    <property type="match status" value="1"/>
</dbReference>
<organism evidence="3 4">
    <name type="scientific">Kwoniella newhampshirensis</name>
    <dbReference type="NCBI Taxonomy" id="1651941"/>
    <lineage>
        <taxon>Eukaryota</taxon>
        <taxon>Fungi</taxon>
        <taxon>Dikarya</taxon>
        <taxon>Basidiomycota</taxon>
        <taxon>Agaricomycotina</taxon>
        <taxon>Tremellomycetes</taxon>
        <taxon>Tremellales</taxon>
        <taxon>Cryptococcaceae</taxon>
        <taxon>Kwoniella</taxon>
    </lineage>
</organism>
<accession>A0AAW0YWB2</accession>
<dbReference type="RefSeq" id="XP_066801364.1">
    <property type="nucleotide sequence ID" value="XM_066947905.1"/>
</dbReference>
<dbReference type="PANTHER" id="PTHR14119:SF3">
    <property type="entry name" value="ISOCHORISMATASE DOMAIN-CONTAINING PROTEIN 2"/>
    <property type="match status" value="1"/>
</dbReference>
<dbReference type="GeneID" id="92182067"/>
<dbReference type="PANTHER" id="PTHR14119">
    <property type="entry name" value="HYDROLASE"/>
    <property type="match status" value="1"/>
</dbReference>